<feature type="compositionally biased region" description="Basic and acidic residues" evidence="1">
    <location>
        <begin position="373"/>
        <end position="388"/>
    </location>
</feature>
<feature type="compositionally biased region" description="Basic residues" evidence="1">
    <location>
        <begin position="389"/>
        <end position="401"/>
    </location>
</feature>
<reference evidence="2" key="1">
    <citation type="journal article" date="2023" name="Science">
        <title>Genome structures resolve the early diversification of teleost fishes.</title>
        <authorList>
            <person name="Parey E."/>
            <person name="Louis A."/>
            <person name="Montfort J."/>
            <person name="Bouchez O."/>
            <person name="Roques C."/>
            <person name="Iampietro C."/>
            <person name="Lluch J."/>
            <person name="Castinel A."/>
            <person name="Donnadieu C."/>
            <person name="Desvignes T."/>
            <person name="Floi Bucao C."/>
            <person name="Jouanno E."/>
            <person name="Wen M."/>
            <person name="Mejri S."/>
            <person name="Dirks R."/>
            <person name="Jansen H."/>
            <person name="Henkel C."/>
            <person name="Chen W.J."/>
            <person name="Zahm M."/>
            <person name="Cabau C."/>
            <person name="Klopp C."/>
            <person name="Thompson A.W."/>
            <person name="Robinson-Rechavi M."/>
            <person name="Braasch I."/>
            <person name="Lecointre G."/>
            <person name="Bobe J."/>
            <person name="Postlethwait J.H."/>
            <person name="Berthelot C."/>
            <person name="Roest Crollius H."/>
            <person name="Guiguen Y."/>
        </authorList>
    </citation>
    <scope>NUCLEOTIDE SEQUENCE</scope>
    <source>
        <strain evidence="2">WJC10195</strain>
    </source>
</reference>
<feature type="compositionally biased region" description="Basic residues" evidence="1">
    <location>
        <begin position="882"/>
        <end position="896"/>
    </location>
</feature>
<proteinExistence type="predicted"/>
<evidence type="ECO:0000313" key="2">
    <source>
        <dbReference type="EMBL" id="KAJ8353701.1"/>
    </source>
</evidence>
<dbReference type="OrthoDB" id="5920617at2759"/>
<dbReference type="AlphaFoldDB" id="A0A9Q1IV33"/>
<feature type="region of interest" description="Disordered" evidence="1">
    <location>
        <begin position="863"/>
        <end position="905"/>
    </location>
</feature>
<name>A0A9Q1IV33_SYNKA</name>
<feature type="compositionally biased region" description="Basic residues" evidence="1">
    <location>
        <begin position="560"/>
        <end position="574"/>
    </location>
</feature>
<feature type="region of interest" description="Disordered" evidence="1">
    <location>
        <begin position="364"/>
        <end position="617"/>
    </location>
</feature>
<accession>A0A9Q1IV33</accession>
<evidence type="ECO:0000313" key="3">
    <source>
        <dbReference type="Proteomes" id="UP001152622"/>
    </source>
</evidence>
<dbReference type="PANTHER" id="PTHR33205">
    <property type="entry name" value="TRANSMEMBRANE PROTEIN"/>
    <property type="match status" value="1"/>
</dbReference>
<comment type="caution">
    <text evidence="2">The sequence shown here is derived from an EMBL/GenBank/DDBJ whole genome shotgun (WGS) entry which is preliminary data.</text>
</comment>
<feature type="region of interest" description="Disordered" evidence="1">
    <location>
        <begin position="60"/>
        <end position="84"/>
    </location>
</feature>
<feature type="compositionally biased region" description="Low complexity" evidence="1">
    <location>
        <begin position="186"/>
        <end position="197"/>
    </location>
</feature>
<organism evidence="2 3">
    <name type="scientific">Synaphobranchus kaupii</name>
    <name type="common">Kaup's arrowtooth eel</name>
    <dbReference type="NCBI Taxonomy" id="118154"/>
    <lineage>
        <taxon>Eukaryota</taxon>
        <taxon>Metazoa</taxon>
        <taxon>Chordata</taxon>
        <taxon>Craniata</taxon>
        <taxon>Vertebrata</taxon>
        <taxon>Euteleostomi</taxon>
        <taxon>Actinopterygii</taxon>
        <taxon>Neopterygii</taxon>
        <taxon>Teleostei</taxon>
        <taxon>Anguilliformes</taxon>
        <taxon>Synaphobranchidae</taxon>
        <taxon>Synaphobranchus</taxon>
    </lineage>
</organism>
<feature type="region of interest" description="Disordered" evidence="1">
    <location>
        <begin position="651"/>
        <end position="741"/>
    </location>
</feature>
<feature type="compositionally biased region" description="Low complexity" evidence="1">
    <location>
        <begin position="679"/>
        <end position="700"/>
    </location>
</feature>
<dbReference type="EMBL" id="JAINUF010000007">
    <property type="protein sequence ID" value="KAJ8353701.1"/>
    <property type="molecule type" value="Genomic_DNA"/>
</dbReference>
<feature type="region of interest" description="Disordered" evidence="1">
    <location>
        <begin position="121"/>
        <end position="241"/>
    </location>
</feature>
<feature type="compositionally biased region" description="Basic and acidic residues" evidence="1">
    <location>
        <begin position="294"/>
        <end position="307"/>
    </location>
</feature>
<dbReference type="PANTHER" id="PTHR33205:SF1">
    <property type="entry name" value="TRANSMEMBRANE PROTEIN"/>
    <property type="match status" value="1"/>
</dbReference>
<gene>
    <name evidence="2" type="ORF">SKAU_G00212680</name>
</gene>
<evidence type="ECO:0000256" key="1">
    <source>
        <dbReference type="SAM" id="MobiDB-lite"/>
    </source>
</evidence>
<feature type="region of interest" description="Disordered" evidence="1">
    <location>
        <begin position="292"/>
        <end position="352"/>
    </location>
</feature>
<protein>
    <submittedName>
        <fullName evidence="2">Uncharacterized protein</fullName>
    </submittedName>
</protein>
<feature type="compositionally biased region" description="Low complexity" evidence="1">
    <location>
        <begin position="713"/>
        <end position="722"/>
    </location>
</feature>
<dbReference type="Proteomes" id="UP001152622">
    <property type="component" value="Chromosome 7"/>
</dbReference>
<feature type="compositionally biased region" description="Low complexity" evidence="1">
    <location>
        <begin position="402"/>
        <end position="414"/>
    </location>
</feature>
<sequence length="905" mass="96902">MSVGIGRLNPAFGSSRSASSAYQKWPTRRLAFHATAPSQRAGLLTHLKFENRAGETGRWCAPLRVPHPRGGAGGDPTSAGARRPSLSLRHGVSLGGPLTRARVRLLGPCFKTGRVGCRHRRRPLAPVRGPVPARRRDAVGGGRGWEGVAGKARQRSSPSAPGEAARSWQRGCNARRRSDEPPSPRTLPSRPRAGRGAPPRRKCARRGTGPAGGRSREGIRTAPARPTWPAELNPPGGLRGPHPFTSQRFHALLNSLFKVLFNFPLRYLSTIGLVPVFSLRWSLPPALGCIPKQPDSEKTAPLRDGGRYRPHTIHGLSLDQKDSGPRSSPGEAVFRTPHFPRPPDGRGFGAGLFPLHSPLLRESWAGRKRGVRRGPEPPSRRSETDARPRRGQRGWRNHRQPRSSSGERGLVLGGRRVRGRPEEGRGPVSGAAFFPCDGPKRGPPNPPGGGKGSSRSMAKRPSDRRSPGKNPGPQGRPGAVKAPFPPRDATRASVRGVGGALFQSLNRRPRPETVDWAQVPGRARRRRPPPLRGGNRCRKGEGGRAPGLPRRLRAGVGPVLRKKPNPGAPLRRRPGDRAAVGGLGGRKAVASHPFPPPTSGLRSRAGPPPAQERGPVERCLGSVARVQPRTSKGITDLLLLNLVWLNATCPSKKLDAGRSGPRSGRGEAAGPLAPPFPHSAPRGCGRAASGGSRGVSVSLGLSGGKGGGRRPSARPARNRPGGQEPLAHKPGGPAREGPGRAGWDIQSVRVARGVCHGAQNLGYSARFWGDFQLVRAARIVCPWSSKLGYVAKGTHRRSSKTSLLHIRLHLFEYPAPRPIARNATKIPFCGPRVTFRAGTTVGHTAPEHLRAVAWAQERTTGSCLGSLEPGDSPECGDPTRNSGKRTLQRRRVRNLRVPRVPGAKN</sequence>
<keyword evidence="3" id="KW-1185">Reference proteome</keyword>